<evidence type="ECO:0000313" key="2">
    <source>
        <dbReference type="EMBL" id="KIP06611.1"/>
    </source>
</evidence>
<sequence length="134" mass="15115">MRGRLSTVCDEIRELPRNYPGPQAFYQPVKLLSMVSRGMRIASPEHDTNPHLGMFIVLLNISDVKFCETPSARPACSIFLSGSRTAINSRERKVDRHARGSPAARRPSDAVCRLQRDRDDQSGLRVPLRRSTLK</sequence>
<reference evidence="2 3" key="1">
    <citation type="journal article" date="2014" name="PLoS Genet.">
        <title>Analysis of the Phlebiopsis gigantea genome, transcriptome and secretome provides insight into its pioneer colonization strategies of wood.</title>
        <authorList>
            <person name="Hori C."/>
            <person name="Ishida T."/>
            <person name="Igarashi K."/>
            <person name="Samejima M."/>
            <person name="Suzuki H."/>
            <person name="Master E."/>
            <person name="Ferreira P."/>
            <person name="Ruiz-Duenas F.J."/>
            <person name="Held B."/>
            <person name="Canessa P."/>
            <person name="Larrondo L.F."/>
            <person name="Schmoll M."/>
            <person name="Druzhinina I.S."/>
            <person name="Kubicek C.P."/>
            <person name="Gaskell J.A."/>
            <person name="Kersten P."/>
            <person name="St John F."/>
            <person name="Glasner J."/>
            <person name="Sabat G."/>
            <person name="Splinter BonDurant S."/>
            <person name="Syed K."/>
            <person name="Yadav J."/>
            <person name="Mgbeahuruike A.C."/>
            <person name="Kovalchuk A."/>
            <person name="Asiegbu F.O."/>
            <person name="Lackner G."/>
            <person name="Hoffmeister D."/>
            <person name="Rencoret J."/>
            <person name="Gutierrez A."/>
            <person name="Sun H."/>
            <person name="Lindquist E."/>
            <person name="Barry K."/>
            <person name="Riley R."/>
            <person name="Grigoriev I.V."/>
            <person name="Henrissat B."/>
            <person name="Kues U."/>
            <person name="Berka R.M."/>
            <person name="Martinez A.T."/>
            <person name="Covert S.F."/>
            <person name="Blanchette R.A."/>
            <person name="Cullen D."/>
        </authorList>
    </citation>
    <scope>NUCLEOTIDE SEQUENCE [LARGE SCALE GENOMIC DNA]</scope>
    <source>
        <strain evidence="2 3">11061_1 CR5-6</strain>
    </source>
</reference>
<name>A0A0C3RXI8_PHLG1</name>
<proteinExistence type="predicted"/>
<keyword evidence="3" id="KW-1185">Reference proteome</keyword>
<evidence type="ECO:0000313" key="3">
    <source>
        <dbReference type="Proteomes" id="UP000053257"/>
    </source>
</evidence>
<dbReference type="EMBL" id="KN840514">
    <property type="protein sequence ID" value="KIP06611.1"/>
    <property type="molecule type" value="Genomic_DNA"/>
</dbReference>
<feature type="region of interest" description="Disordered" evidence="1">
    <location>
        <begin position="90"/>
        <end position="134"/>
    </location>
</feature>
<dbReference type="AlphaFoldDB" id="A0A0C3RXI8"/>
<gene>
    <name evidence="2" type="ORF">PHLGIDRAFT_451267</name>
</gene>
<accession>A0A0C3RXI8</accession>
<protein>
    <submittedName>
        <fullName evidence="2">Uncharacterized protein</fullName>
    </submittedName>
</protein>
<dbReference type="HOGENOM" id="CLU_1896976_0_0_1"/>
<organism evidence="2 3">
    <name type="scientific">Phlebiopsis gigantea (strain 11061_1 CR5-6)</name>
    <name type="common">White-rot fungus</name>
    <name type="synonym">Peniophora gigantea</name>
    <dbReference type="NCBI Taxonomy" id="745531"/>
    <lineage>
        <taxon>Eukaryota</taxon>
        <taxon>Fungi</taxon>
        <taxon>Dikarya</taxon>
        <taxon>Basidiomycota</taxon>
        <taxon>Agaricomycotina</taxon>
        <taxon>Agaricomycetes</taxon>
        <taxon>Polyporales</taxon>
        <taxon>Phanerochaetaceae</taxon>
        <taxon>Phlebiopsis</taxon>
    </lineage>
</organism>
<evidence type="ECO:0000256" key="1">
    <source>
        <dbReference type="SAM" id="MobiDB-lite"/>
    </source>
</evidence>
<dbReference type="Proteomes" id="UP000053257">
    <property type="component" value="Unassembled WGS sequence"/>
</dbReference>